<dbReference type="EMBL" id="BRPK01000009">
    <property type="protein sequence ID" value="GLB40874.1"/>
    <property type="molecule type" value="Genomic_DNA"/>
</dbReference>
<dbReference type="OrthoDB" id="2560085at2759"/>
<keyword evidence="2" id="KW-1133">Transmembrane helix</keyword>
<feature type="transmembrane region" description="Helical" evidence="2">
    <location>
        <begin position="69"/>
        <end position="89"/>
    </location>
</feature>
<comment type="caution">
    <text evidence="3">The sequence shown here is derived from an EMBL/GenBank/DDBJ whole genome shotgun (WGS) entry which is preliminary data.</text>
</comment>
<reference evidence="3" key="1">
    <citation type="submission" date="2022-07" db="EMBL/GenBank/DDBJ databases">
        <title>The genome of Lyophyllum shimeji provides insight into the initial evolution of ectomycorrhizal fungal genome.</title>
        <authorList>
            <person name="Kobayashi Y."/>
            <person name="Shibata T."/>
            <person name="Hirakawa H."/>
            <person name="Shigenobu S."/>
            <person name="Nishiyama T."/>
            <person name="Yamada A."/>
            <person name="Hasebe M."/>
            <person name="Kawaguchi M."/>
        </authorList>
    </citation>
    <scope>NUCLEOTIDE SEQUENCE</scope>
    <source>
        <strain evidence="3">AT787</strain>
    </source>
</reference>
<evidence type="ECO:0000313" key="4">
    <source>
        <dbReference type="Proteomes" id="UP001063166"/>
    </source>
</evidence>
<accession>A0A9P3PST1</accession>
<gene>
    <name evidence="3" type="ORF">LshimejAT787_0900890</name>
</gene>
<evidence type="ECO:0000313" key="3">
    <source>
        <dbReference type="EMBL" id="GLB40874.1"/>
    </source>
</evidence>
<keyword evidence="2" id="KW-0812">Transmembrane</keyword>
<keyword evidence="4" id="KW-1185">Reference proteome</keyword>
<protein>
    <submittedName>
        <fullName evidence="3">Uncharacterized protein</fullName>
    </submittedName>
</protein>
<feature type="transmembrane region" description="Helical" evidence="2">
    <location>
        <begin position="171"/>
        <end position="193"/>
    </location>
</feature>
<evidence type="ECO:0000256" key="2">
    <source>
        <dbReference type="SAM" id="Phobius"/>
    </source>
</evidence>
<sequence length="220" mass="23302">MPADPSAVVPLRGAVLSSLAMAWAWGVIAGSVGLNALIKSNQQKSHLRKSVPRPTIVTIDTDDVFQSGVVLTVVGALIAVLSSLSLLSLLVPHSPTRRLSARSLRLQSFLLAFCAAWLFATLVPFTVFFANRSAQVSASVGSVQLPQSIIKQAEQALGTTSVYKRIGYLRLVAILPWITLLFTVVASGVLFVAGSPARRAQPDRATHDSTDDEKGAASKA</sequence>
<name>A0A9P3PST1_LYOSH</name>
<dbReference type="AlphaFoldDB" id="A0A9P3PST1"/>
<evidence type="ECO:0000256" key="1">
    <source>
        <dbReference type="SAM" id="MobiDB-lite"/>
    </source>
</evidence>
<organism evidence="3 4">
    <name type="scientific">Lyophyllum shimeji</name>
    <name type="common">Hon-shimeji</name>
    <name type="synonym">Tricholoma shimeji</name>
    <dbReference type="NCBI Taxonomy" id="47721"/>
    <lineage>
        <taxon>Eukaryota</taxon>
        <taxon>Fungi</taxon>
        <taxon>Dikarya</taxon>
        <taxon>Basidiomycota</taxon>
        <taxon>Agaricomycotina</taxon>
        <taxon>Agaricomycetes</taxon>
        <taxon>Agaricomycetidae</taxon>
        <taxon>Agaricales</taxon>
        <taxon>Tricholomatineae</taxon>
        <taxon>Lyophyllaceae</taxon>
        <taxon>Lyophyllum</taxon>
    </lineage>
</organism>
<feature type="region of interest" description="Disordered" evidence="1">
    <location>
        <begin position="200"/>
        <end position="220"/>
    </location>
</feature>
<feature type="transmembrane region" description="Helical" evidence="2">
    <location>
        <begin position="20"/>
        <end position="38"/>
    </location>
</feature>
<dbReference type="Proteomes" id="UP001063166">
    <property type="component" value="Unassembled WGS sequence"/>
</dbReference>
<proteinExistence type="predicted"/>
<feature type="transmembrane region" description="Helical" evidence="2">
    <location>
        <begin position="109"/>
        <end position="130"/>
    </location>
</feature>
<keyword evidence="2" id="KW-0472">Membrane</keyword>